<dbReference type="InterPro" id="IPR038729">
    <property type="entry name" value="Rad50/SbcC_AAA"/>
</dbReference>
<evidence type="ECO:0000259" key="3">
    <source>
        <dbReference type="Pfam" id="PF13476"/>
    </source>
</evidence>
<name>A0A9X2TFV5_9BACT</name>
<proteinExistence type="predicted"/>
<accession>A0A9X2TFV5</accession>
<dbReference type="RefSeq" id="WP_259060792.1">
    <property type="nucleotide sequence ID" value="NZ_JANUAE010000001.1"/>
</dbReference>
<reference evidence="4" key="1">
    <citation type="submission" date="2022-08" db="EMBL/GenBank/DDBJ databases">
        <title>Genomic Encyclopedia of Type Strains, Phase V (KMG-V): Genome sequencing to study the core and pangenomes of soil and plant-associated prokaryotes.</title>
        <authorList>
            <person name="Whitman W."/>
        </authorList>
    </citation>
    <scope>NUCLEOTIDE SEQUENCE</scope>
    <source>
        <strain evidence="4">SP3049</strain>
    </source>
</reference>
<feature type="region of interest" description="Disordered" evidence="2">
    <location>
        <begin position="506"/>
        <end position="532"/>
    </location>
</feature>
<dbReference type="GO" id="GO:0006302">
    <property type="term" value="P:double-strand break repair"/>
    <property type="evidence" value="ECO:0007669"/>
    <property type="project" value="InterPro"/>
</dbReference>
<feature type="region of interest" description="Disordered" evidence="2">
    <location>
        <begin position="558"/>
        <end position="715"/>
    </location>
</feature>
<dbReference type="Proteomes" id="UP001155057">
    <property type="component" value="Unassembled WGS sequence"/>
</dbReference>
<dbReference type="PANTHER" id="PTHR41259">
    <property type="entry name" value="DOUBLE-STRAND BREAK REPAIR RAD50 ATPASE, PUTATIVE-RELATED"/>
    <property type="match status" value="1"/>
</dbReference>
<evidence type="ECO:0000313" key="5">
    <source>
        <dbReference type="Proteomes" id="UP001155057"/>
    </source>
</evidence>
<dbReference type="EMBL" id="JANUAE010000001">
    <property type="protein sequence ID" value="MCS3708461.1"/>
    <property type="molecule type" value="Genomic_DNA"/>
</dbReference>
<evidence type="ECO:0000256" key="2">
    <source>
        <dbReference type="SAM" id="MobiDB-lite"/>
    </source>
</evidence>
<dbReference type="InterPro" id="IPR027417">
    <property type="entry name" value="P-loop_NTPase"/>
</dbReference>
<feature type="coiled-coil region" evidence="1">
    <location>
        <begin position="381"/>
        <end position="435"/>
    </location>
</feature>
<feature type="domain" description="Rad50/SbcC-type AAA" evidence="3">
    <location>
        <begin position="5"/>
        <end position="256"/>
    </location>
</feature>
<keyword evidence="1" id="KW-0175">Coiled coil</keyword>
<feature type="coiled-coil region" evidence="1">
    <location>
        <begin position="212"/>
        <end position="354"/>
    </location>
</feature>
<keyword evidence="4" id="KW-0540">Nuclease</keyword>
<sequence length="913" mass="101731">MRIRSVSVENFGTIGAVDLELGDGMTVICGPNESGKSTLQRAIWFALTRRATSQAEEIREIEPNGGGTPRVEVELDGAEGTYAVEKTFAGQSGSTTLRADRDGMVDTHSGEEAGEKLRGVLGFGEISGRPPTPDHTGFWPVTWVRQAESGSDPGEKLAEEGNEATVSEALAEIGGDVLAGSEGGDLIEKAREEYGRFFTPNGNKTTRSGAPLHEAEKRLEEAEEKLRRLEEKQREYERDLEEFSRLQSEITGLEEEQIPGLKEDAEAARKAHSRLEELRGTLGTKEAELETAETKLEQAEGRLSRREELQEEIDTLSDEVEGLEETASLKAEDLNAHREQRESLVETKKSVEERHGEMRSRVNLLEAHVDVLRLEDRLGELNESLETVQGHEEELEGVREEMAEIQITEEDIEALEAQKEERDRAEVELETAAAQVRLSAHENVEVTEGEDTTTLQAGEESEHLVDEPTTFSVGDALDIRVEPGGEELSGIRSRLEEAQQAYEETLSEHGVGSLSEARARQREKSDLSGQEDRLEFLIGQATSEGGLEALEEKKREAEAALKSAEDKKEDLAGSADVEDLNAASETEDQLQGAREELESAEEDLTSAKEALSGHDAETTELKQAKNLAEQELSGKQDELQGAKETLEEHKSQHGPSGDLRAEVESAEEKRDRLEEEVGELRKELQELDPGQVEQEKERAEDALENARESLRERENDLSELRGRLTSSDLRGLHERLEGAREEAETARAEVERWERKAQAAKRLYETLSECRSEAQKEHLTPLRNEVETLLGRFFADESPRVEFEEDFGISRLSRSSDGSFEFGQLSAGAREQLGLLVRLGMARLVGKEAHHPVFLDEPLADTDSDRFDLIAQVLREMAGDLQLIVTTCHRDRYRRLGVRIVDLPRKKREAEMA</sequence>
<dbReference type="GO" id="GO:0016887">
    <property type="term" value="F:ATP hydrolysis activity"/>
    <property type="evidence" value="ECO:0007669"/>
    <property type="project" value="InterPro"/>
</dbReference>
<organism evidence="4 5">
    <name type="scientific">Salinibacter ruber</name>
    <dbReference type="NCBI Taxonomy" id="146919"/>
    <lineage>
        <taxon>Bacteria</taxon>
        <taxon>Pseudomonadati</taxon>
        <taxon>Rhodothermota</taxon>
        <taxon>Rhodothermia</taxon>
        <taxon>Rhodothermales</taxon>
        <taxon>Salinibacteraceae</taxon>
        <taxon>Salinibacter</taxon>
    </lineage>
</organism>
<feature type="compositionally biased region" description="Basic and acidic residues" evidence="2">
    <location>
        <begin position="632"/>
        <end position="651"/>
    </location>
</feature>
<feature type="compositionally biased region" description="Basic and acidic residues" evidence="2">
    <location>
        <begin position="558"/>
        <end position="571"/>
    </location>
</feature>
<comment type="caution">
    <text evidence="4">The sequence shown here is derived from an EMBL/GenBank/DDBJ whole genome shotgun (WGS) entry which is preliminary data.</text>
</comment>
<dbReference type="GO" id="GO:0004527">
    <property type="term" value="F:exonuclease activity"/>
    <property type="evidence" value="ECO:0007669"/>
    <property type="project" value="UniProtKB-KW"/>
</dbReference>
<keyword evidence="4" id="KW-0269">Exonuclease</keyword>
<dbReference type="AlphaFoldDB" id="A0A9X2TFV5"/>
<protein>
    <submittedName>
        <fullName evidence="4">DNA repair exonuclease SbcCD ATPase subunit</fullName>
    </submittedName>
</protein>
<gene>
    <name evidence="4" type="ORF">GGP61_000048</name>
</gene>
<dbReference type="Gene3D" id="3.40.50.300">
    <property type="entry name" value="P-loop containing nucleotide triphosphate hydrolases"/>
    <property type="match status" value="2"/>
</dbReference>
<feature type="region of interest" description="Disordered" evidence="2">
    <location>
        <begin position="442"/>
        <end position="471"/>
    </location>
</feature>
<feature type="compositionally biased region" description="Basic and acidic residues" evidence="2">
    <location>
        <begin position="517"/>
        <end position="532"/>
    </location>
</feature>
<dbReference type="SUPFAM" id="SSF52540">
    <property type="entry name" value="P-loop containing nucleoside triphosphate hydrolases"/>
    <property type="match status" value="1"/>
</dbReference>
<feature type="compositionally biased region" description="Basic and acidic residues" evidence="2">
    <location>
        <begin position="659"/>
        <end position="685"/>
    </location>
</feature>
<keyword evidence="4" id="KW-0378">Hydrolase</keyword>
<feature type="compositionally biased region" description="Basic and acidic residues" evidence="2">
    <location>
        <begin position="611"/>
        <end position="623"/>
    </location>
</feature>
<evidence type="ECO:0000313" key="4">
    <source>
        <dbReference type="EMBL" id="MCS3708461.1"/>
    </source>
</evidence>
<feature type="compositionally biased region" description="Basic and acidic residues" evidence="2">
    <location>
        <begin position="693"/>
        <end position="715"/>
    </location>
</feature>
<evidence type="ECO:0000256" key="1">
    <source>
        <dbReference type="SAM" id="Coils"/>
    </source>
</evidence>
<dbReference type="Pfam" id="PF13476">
    <property type="entry name" value="AAA_23"/>
    <property type="match status" value="1"/>
</dbReference>
<dbReference type="PANTHER" id="PTHR41259:SF1">
    <property type="entry name" value="DOUBLE-STRAND BREAK REPAIR RAD50 ATPASE, PUTATIVE-RELATED"/>
    <property type="match status" value="1"/>
</dbReference>